<dbReference type="Pfam" id="PF13413">
    <property type="entry name" value="HTH_25"/>
    <property type="match status" value="1"/>
</dbReference>
<feature type="domain" description="Cytoskeleton protein RodZ-like C-terminal" evidence="2">
    <location>
        <begin position="265"/>
        <end position="335"/>
    </location>
</feature>
<dbReference type="Proteomes" id="UP000634667">
    <property type="component" value="Unassembled WGS sequence"/>
</dbReference>
<dbReference type="EMBL" id="BMYR01000002">
    <property type="protein sequence ID" value="GGW52406.1"/>
    <property type="molecule type" value="Genomic_DNA"/>
</dbReference>
<name>A0ABQ2WFF4_9ALTE</name>
<evidence type="ECO:0000256" key="1">
    <source>
        <dbReference type="SAM" id="Phobius"/>
    </source>
</evidence>
<dbReference type="InterPro" id="IPR050400">
    <property type="entry name" value="Bact_Cytoskel_RodZ"/>
</dbReference>
<dbReference type="RefSeq" id="WP_189480276.1">
    <property type="nucleotide sequence ID" value="NZ_BMYR01000002.1"/>
</dbReference>
<organism evidence="3 4">
    <name type="scientific">Alishewanella tabrizica</name>
    <dbReference type="NCBI Taxonomy" id="671278"/>
    <lineage>
        <taxon>Bacteria</taxon>
        <taxon>Pseudomonadati</taxon>
        <taxon>Pseudomonadota</taxon>
        <taxon>Gammaproteobacteria</taxon>
        <taxon>Alteromonadales</taxon>
        <taxon>Alteromonadaceae</taxon>
        <taxon>Alishewanella</taxon>
    </lineage>
</organism>
<dbReference type="Pfam" id="PF13464">
    <property type="entry name" value="RodZ_C"/>
    <property type="match status" value="1"/>
</dbReference>
<proteinExistence type="predicted"/>
<keyword evidence="4" id="KW-1185">Reference proteome</keyword>
<keyword evidence="1" id="KW-0472">Membrane</keyword>
<sequence>MSNNEQAQQTVSSELSVGQLLKQERERRQLTLEQAAQQLNLKAHVLQSIEADEPDKTILPTFMRGYLRAYARFLKIPEQPLLTHFEHAHQVKSAPVKMMKTFSNRQAKLQTETRFMWLTYVIAALLLASLAAWLWQGARDFNALNEPIASTTGLTLADRAESMPVSTAVADLTVVPTTAPSLTVPTQVAPTLDNTVTAEATPQVAEALPSSAAQSVLASEPITVASLQETSSETVTANPLGELATGIPAESFGDSSDSGLDRLKMTFSDNCWIDVLDSNGERIAYGTKQPGYVMELNAKGPFTITLGNPGVVAIEINQTPFDMSGFPGGRVAKFTLAGQNE</sequence>
<dbReference type="CDD" id="cd00093">
    <property type="entry name" value="HTH_XRE"/>
    <property type="match status" value="1"/>
</dbReference>
<evidence type="ECO:0000259" key="2">
    <source>
        <dbReference type="Pfam" id="PF13464"/>
    </source>
</evidence>
<dbReference type="Gene3D" id="1.10.260.40">
    <property type="entry name" value="lambda repressor-like DNA-binding domains"/>
    <property type="match status" value="1"/>
</dbReference>
<dbReference type="InterPro" id="IPR010982">
    <property type="entry name" value="Lambda_DNA-bd_dom_sf"/>
</dbReference>
<feature type="transmembrane region" description="Helical" evidence="1">
    <location>
        <begin position="115"/>
        <end position="135"/>
    </location>
</feature>
<comment type="caution">
    <text evidence="3">The sequence shown here is derived from an EMBL/GenBank/DDBJ whole genome shotgun (WGS) entry which is preliminary data.</text>
</comment>
<protein>
    <submittedName>
        <fullName evidence="3">Transcriptional regulator</fullName>
    </submittedName>
</protein>
<keyword evidence="1" id="KW-1133">Transmembrane helix</keyword>
<dbReference type="InterPro" id="IPR025194">
    <property type="entry name" value="RodZ-like_C"/>
</dbReference>
<dbReference type="SUPFAM" id="SSF47413">
    <property type="entry name" value="lambda repressor-like DNA-binding domains"/>
    <property type="match status" value="1"/>
</dbReference>
<keyword evidence="1" id="KW-0812">Transmembrane</keyword>
<dbReference type="PANTHER" id="PTHR34475:SF1">
    <property type="entry name" value="CYTOSKELETON PROTEIN RODZ"/>
    <property type="match status" value="1"/>
</dbReference>
<dbReference type="InterPro" id="IPR001387">
    <property type="entry name" value="Cro/C1-type_HTH"/>
</dbReference>
<evidence type="ECO:0000313" key="4">
    <source>
        <dbReference type="Proteomes" id="UP000634667"/>
    </source>
</evidence>
<evidence type="ECO:0000313" key="3">
    <source>
        <dbReference type="EMBL" id="GGW52406.1"/>
    </source>
</evidence>
<accession>A0ABQ2WFF4</accession>
<gene>
    <name evidence="3" type="ORF">GCM10008111_05540</name>
</gene>
<reference evidence="4" key="1">
    <citation type="journal article" date="2019" name="Int. J. Syst. Evol. Microbiol.">
        <title>The Global Catalogue of Microorganisms (GCM) 10K type strain sequencing project: providing services to taxonomists for standard genome sequencing and annotation.</title>
        <authorList>
            <consortium name="The Broad Institute Genomics Platform"/>
            <consortium name="The Broad Institute Genome Sequencing Center for Infectious Disease"/>
            <person name="Wu L."/>
            <person name="Ma J."/>
        </authorList>
    </citation>
    <scope>NUCLEOTIDE SEQUENCE [LARGE SCALE GENOMIC DNA]</scope>
    <source>
        <strain evidence="4">KCTC 23723</strain>
    </source>
</reference>
<dbReference type="PANTHER" id="PTHR34475">
    <property type="match status" value="1"/>
</dbReference>